<dbReference type="InterPro" id="IPR019302">
    <property type="entry name" value="CAP12/PCTIR_TIR_dom"/>
</dbReference>
<accession>G9ERS0</accession>
<protein>
    <recommendedName>
        <fullName evidence="1">CD-NTase-associated protein 12/Pycsar effector protein TIR domain-containing protein</fullName>
    </recommendedName>
</protein>
<dbReference type="RefSeq" id="WP_006871876.1">
    <property type="nucleotide sequence ID" value="NZ_JH413839.1"/>
</dbReference>
<proteinExistence type="predicted"/>
<dbReference type="Proteomes" id="UP000002770">
    <property type="component" value="Unassembled WGS sequence"/>
</dbReference>
<sequence length="260" mass="30054">MQKTKTYTLTKFSFEKIKEVYEIVFKDEKVDIKRCDYSISIDDEDWELDSMDEFCAEYSKSNCIYASLLVRSDNNKLRLIYNDGDTEISVESNRNIITKGFNEFDLSKDKFKLDKVPMQVNKIIVFIGHGRSDDWKIIKDDLQDKHKITIESFESGARAGHTIRDILEEMSTTSNFAILVLTAEDELKDGSIRARQNVIHEAGLFQGKLGFNRAIIVLQEDVEIPSNLDGIQQLRYKENIKEVIGDILATIKREFPLTLY</sequence>
<dbReference type="Pfam" id="PF10137">
    <property type="entry name" value="CAP12-PCTIR_TIR"/>
    <property type="match status" value="1"/>
</dbReference>
<dbReference type="OrthoDB" id="5497289at2"/>
<reference evidence="2 3" key="1">
    <citation type="journal article" date="2011" name="BMC Genomics">
        <title>Insight into cross-talk between intra-amoebal pathogens.</title>
        <authorList>
            <person name="Gimenez G."/>
            <person name="Bertelli C."/>
            <person name="Moliner C."/>
            <person name="Robert C."/>
            <person name="Raoult D."/>
            <person name="Fournier P.E."/>
            <person name="Greub G."/>
        </authorList>
    </citation>
    <scope>NUCLEOTIDE SEQUENCE [LARGE SCALE GENOMIC DNA]</scope>
    <source>
        <strain evidence="2 3">LLAP12</strain>
    </source>
</reference>
<dbReference type="InParanoid" id="G9ERS0"/>
<dbReference type="GO" id="GO:0050135">
    <property type="term" value="F:NADP+ nucleosidase activity"/>
    <property type="evidence" value="ECO:0007669"/>
    <property type="project" value="InterPro"/>
</dbReference>
<dbReference type="eggNOG" id="COG4271">
    <property type="taxonomic scope" value="Bacteria"/>
</dbReference>
<evidence type="ECO:0000313" key="3">
    <source>
        <dbReference type="Proteomes" id="UP000002770"/>
    </source>
</evidence>
<dbReference type="AlphaFoldDB" id="G9ERS0"/>
<gene>
    <name evidence="2" type="ORF">LDG_7988</name>
</gene>
<dbReference type="HOGENOM" id="CLU_1076578_0_0_6"/>
<feature type="domain" description="CD-NTase-associated protein 12/Pycsar effector protein TIR" evidence="1">
    <location>
        <begin position="125"/>
        <end position="237"/>
    </location>
</feature>
<organism evidence="2 3">
    <name type="scientific">Legionella drancourtii LLAP12</name>
    <dbReference type="NCBI Taxonomy" id="658187"/>
    <lineage>
        <taxon>Bacteria</taxon>
        <taxon>Pseudomonadati</taxon>
        <taxon>Pseudomonadota</taxon>
        <taxon>Gammaproteobacteria</taxon>
        <taxon>Legionellales</taxon>
        <taxon>Legionellaceae</taxon>
        <taxon>Legionella</taxon>
    </lineage>
</organism>
<evidence type="ECO:0000313" key="2">
    <source>
        <dbReference type="EMBL" id="EHL30025.1"/>
    </source>
</evidence>
<evidence type="ECO:0000259" key="1">
    <source>
        <dbReference type="Pfam" id="PF10137"/>
    </source>
</evidence>
<keyword evidence="3" id="KW-1185">Reference proteome</keyword>
<name>G9ERS0_9GAMM</name>
<dbReference type="EMBL" id="JH413839">
    <property type="protein sequence ID" value="EHL30025.1"/>
    <property type="molecule type" value="Genomic_DNA"/>
</dbReference>